<name>A0A9P6R213_9FUNG</name>
<evidence type="ECO:0000256" key="2">
    <source>
        <dbReference type="ARBA" id="ARBA00022603"/>
    </source>
</evidence>
<evidence type="ECO:0000256" key="1">
    <source>
        <dbReference type="ARBA" id="ARBA00022553"/>
    </source>
</evidence>
<dbReference type="InterPro" id="IPR029063">
    <property type="entry name" value="SAM-dependent_MTases_sf"/>
</dbReference>
<keyword evidence="4" id="KW-0949">S-adenosyl-L-methionine</keyword>
<keyword evidence="2" id="KW-0489">Methyltransferase</keyword>
<dbReference type="PANTHER" id="PTHR32183">
    <property type="match status" value="1"/>
</dbReference>
<accession>A0A9P6R213</accession>
<dbReference type="GO" id="GO:0032259">
    <property type="term" value="P:methylation"/>
    <property type="evidence" value="ECO:0007669"/>
    <property type="project" value="UniProtKB-KW"/>
</dbReference>
<evidence type="ECO:0000313" key="6">
    <source>
        <dbReference type="EMBL" id="KAG0311050.1"/>
    </source>
</evidence>
<dbReference type="Proteomes" id="UP000823405">
    <property type="component" value="Unassembled WGS sequence"/>
</dbReference>
<reference evidence="6" key="1">
    <citation type="journal article" date="2020" name="Fungal Divers.">
        <title>Resolving the Mortierellaceae phylogeny through synthesis of multi-gene phylogenetics and phylogenomics.</title>
        <authorList>
            <person name="Vandepol N."/>
            <person name="Liber J."/>
            <person name="Desiro A."/>
            <person name="Na H."/>
            <person name="Kennedy M."/>
            <person name="Barry K."/>
            <person name="Grigoriev I.V."/>
            <person name="Miller A.N."/>
            <person name="O'Donnell K."/>
            <person name="Stajich J.E."/>
            <person name="Bonito G."/>
        </authorList>
    </citation>
    <scope>NUCLEOTIDE SEQUENCE</scope>
    <source>
        <strain evidence="6">NVP60</strain>
    </source>
</reference>
<dbReference type="GO" id="GO:0008757">
    <property type="term" value="F:S-adenosylmethionine-dependent methyltransferase activity"/>
    <property type="evidence" value="ECO:0007669"/>
    <property type="project" value="InterPro"/>
</dbReference>
<dbReference type="CDD" id="cd02440">
    <property type="entry name" value="AdoMet_MTases"/>
    <property type="match status" value="1"/>
</dbReference>
<keyword evidence="1" id="KW-0597">Phosphoprotein</keyword>
<dbReference type="InterPro" id="IPR008854">
    <property type="entry name" value="TPMT"/>
</dbReference>
<feature type="region of interest" description="Disordered" evidence="5">
    <location>
        <begin position="453"/>
        <end position="506"/>
    </location>
</feature>
<sequence>MNAATQEIVKQEDGWNELWRRDIHPWDKGVPSPALIEVIEKKPISAQIPKSGNVLVPGCGRGVDVFYLGNEHRKAYGLDISPIAVQQCKDIRTEKGISESVAEFITGDFFKFDFPAGGFQLVYDYTFFCAIPPTLRADWGRRMSEIIPKDGILITLMYPIGTHTDGPPFAVSVDTYHSFLDANFDCLLIDDCSSFEARQVLRDEMVLEASCEILSSSDSSTFTSSSALSIVCSSSSSLTATASQPSLAFYSLSVSQKAVSQPTFKHCRWMEDQKEIVPQGAQESIANLESELPPLRRKDARIIEYLKVLEQHHDRLDDFYNGGDMLFKRHGWDAERARDEEFNVIANRLLGLVGGSIGARREDDNHVVIGIGLGQFSCKTGLSSLHGSFLSFFVRIACKAYMRRDVMAVHNMCNTVKTHLVTQTRPLCLQPIDEEGHYPWMEDGESNRIYIGTSRSLPSQDPKDKAETVGAAKRVRKRQVNRWFDAKRQPSSTSNKHKAATDSNSR</sequence>
<dbReference type="EMBL" id="JAAAIN010000762">
    <property type="protein sequence ID" value="KAG0311050.1"/>
    <property type="molecule type" value="Genomic_DNA"/>
</dbReference>
<keyword evidence="3" id="KW-0808">Transferase</keyword>
<dbReference type="AlphaFoldDB" id="A0A9P6R213"/>
<dbReference type="Gene3D" id="3.40.50.150">
    <property type="entry name" value="Vaccinia Virus protein VP39"/>
    <property type="match status" value="1"/>
</dbReference>
<evidence type="ECO:0000313" key="7">
    <source>
        <dbReference type="Proteomes" id="UP000823405"/>
    </source>
</evidence>
<evidence type="ECO:0000256" key="4">
    <source>
        <dbReference type="ARBA" id="ARBA00022691"/>
    </source>
</evidence>
<comment type="caution">
    <text evidence="6">The sequence shown here is derived from an EMBL/GenBank/DDBJ whole genome shotgun (WGS) entry which is preliminary data.</text>
</comment>
<proteinExistence type="predicted"/>
<feature type="non-terminal residue" evidence="6">
    <location>
        <position position="506"/>
    </location>
</feature>
<dbReference type="PANTHER" id="PTHR32183:SF11">
    <property type="entry name" value="THIOL METHYLTRANSFERASE 2-RELATED"/>
    <property type="match status" value="1"/>
</dbReference>
<protein>
    <recommendedName>
        <fullName evidence="8">S-adenosyl-L-methionine-dependent methyltransferase</fullName>
    </recommendedName>
</protein>
<evidence type="ECO:0000256" key="5">
    <source>
        <dbReference type="SAM" id="MobiDB-lite"/>
    </source>
</evidence>
<dbReference type="Pfam" id="PF05724">
    <property type="entry name" value="TPMT"/>
    <property type="match status" value="1"/>
</dbReference>
<evidence type="ECO:0008006" key="8">
    <source>
        <dbReference type="Google" id="ProtNLM"/>
    </source>
</evidence>
<organism evidence="6 7">
    <name type="scientific">Linnemannia gamsii</name>
    <dbReference type="NCBI Taxonomy" id="64522"/>
    <lineage>
        <taxon>Eukaryota</taxon>
        <taxon>Fungi</taxon>
        <taxon>Fungi incertae sedis</taxon>
        <taxon>Mucoromycota</taxon>
        <taxon>Mortierellomycotina</taxon>
        <taxon>Mortierellomycetes</taxon>
        <taxon>Mortierellales</taxon>
        <taxon>Mortierellaceae</taxon>
        <taxon>Linnemannia</taxon>
    </lineage>
</organism>
<dbReference type="PROSITE" id="PS51585">
    <property type="entry name" value="SAM_MT_TPMT"/>
    <property type="match status" value="1"/>
</dbReference>
<gene>
    <name evidence="6" type="ORF">BGZ97_012126</name>
</gene>
<keyword evidence="7" id="KW-1185">Reference proteome</keyword>
<evidence type="ECO:0000256" key="3">
    <source>
        <dbReference type="ARBA" id="ARBA00022679"/>
    </source>
</evidence>
<dbReference type="OrthoDB" id="276151at2759"/>
<dbReference type="SUPFAM" id="SSF53335">
    <property type="entry name" value="S-adenosyl-L-methionine-dependent methyltransferases"/>
    <property type="match status" value="1"/>
</dbReference>